<dbReference type="Pfam" id="PF17848">
    <property type="entry name" value="Zn_ribbon_ACC"/>
    <property type="match status" value="1"/>
</dbReference>
<keyword evidence="4 14" id="KW-0808">Transferase</keyword>
<keyword evidence="7 14" id="KW-0863">Zinc-finger</keyword>
<evidence type="ECO:0000256" key="9">
    <source>
        <dbReference type="ARBA" id="ARBA00022833"/>
    </source>
</evidence>
<feature type="domain" description="CoA carboxyltransferase N-terminal" evidence="15">
    <location>
        <begin position="25"/>
        <end position="285"/>
    </location>
</feature>
<evidence type="ECO:0000256" key="1">
    <source>
        <dbReference type="ARBA" id="ARBA00004496"/>
    </source>
</evidence>
<evidence type="ECO:0000256" key="3">
    <source>
        <dbReference type="ARBA" id="ARBA00022516"/>
    </source>
</evidence>
<feature type="binding site" evidence="14">
    <location>
        <position position="48"/>
    </location>
    <ligand>
        <name>Zn(2+)</name>
        <dbReference type="ChEBI" id="CHEBI:29105"/>
    </ligand>
</feature>
<keyword evidence="3 14" id="KW-0444">Lipid biosynthesis</keyword>
<dbReference type="GO" id="GO:0005524">
    <property type="term" value="F:ATP binding"/>
    <property type="evidence" value="ECO:0007669"/>
    <property type="project" value="UniProtKB-KW"/>
</dbReference>
<dbReference type="SUPFAM" id="SSF52096">
    <property type="entry name" value="ClpP/crotonase"/>
    <property type="match status" value="1"/>
</dbReference>
<comment type="subunit">
    <text evidence="14">Acetyl-CoA carboxylase is a heterohexamer composed of biotin carboxyl carrier protein (AccB), biotin carboxylase (AccC) and two subunits each of ACCase subunit alpha (AccA) and ACCase subunit beta (AccD).</text>
</comment>
<dbReference type="GO" id="GO:0009317">
    <property type="term" value="C:acetyl-CoA carboxylase complex"/>
    <property type="evidence" value="ECO:0007669"/>
    <property type="project" value="InterPro"/>
</dbReference>
<evidence type="ECO:0000256" key="10">
    <source>
        <dbReference type="ARBA" id="ARBA00022840"/>
    </source>
</evidence>
<dbReference type="GO" id="GO:0006633">
    <property type="term" value="P:fatty acid biosynthetic process"/>
    <property type="evidence" value="ECO:0007669"/>
    <property type="project" value="UniProtKB-KW"/>
</dbReference>
<dbReference type="EMBL" id="CP001825">
    <property type="protein sequence ID" value="ACZ42702.1"/>
    <property type="molecule type" value="Genomic_DNA"/>
</dbReference>
<comment type="function">
    <text evidence="13 14">Component of the acetyl coenzyme A carboxylase (ACC) complex. Biotin carboxylase (BC) catalyzes the carboxylation of biotin on its carrier protein (BCCP) and then the CO(2) group is transferred by the transcarboxylase to acetyl-CoA to form malonyl-CoA.</text>
</comment>
<dbReference type="InterPro" id="IPR034733">
    <property type="entry name" value="AcCoA_carboxyl_beta"/>
</dbReference>
<evidence type="ECO:0000256" key="7">
    <source>
        <dbReference type="ARBA" id="ARBA00022771"/>
    </source>
</evidence>
<comment type="cofactor">
    <cofactor evidence="14">
        <name>Zn(2+)</name>
        <dbReference type="ChEBI" id="CHEBI:29105"/>
    </cofactor>
    <text evidence="14">Binds 1 zinc ion per subunit.</text>
</comment>
<name>D1CD37_THET1</name>
<keyword evidence="8 14" id="KW-0276">Fatty acid metabolism</keyword>
<dbReference type="GO" id="GO:0003989">
    <property type="term" value="F:acetyl-CoA carboxylase activity"/>
    <property type="evidence" value="ECO:0007669"/>
    <property type="project" value="InterPro"/>
</dbReference>
<reference evidence="17" key="1">
    <citation type="journal article" date="2010" name="Stand. Genomic Sci.">
        <title>Complete genome sequence of 'Thermobaculum terrenum' type strain (YNP1).</title>
        <authorList>
            <person name="Kiss H."/>
            <person name="Cleland D."/>
            <person name="Lapidus A."/>
            <person name="Lucas S."/>
            <person name="Glavina Del Rio T."/>
            <person name="Nolan M."/>
            <person name="Tice H."/>
            <person name="Han C."/>
            <person name="Goodwin L."/>
            <person name="Pitluck S."/>
            <person name="Liolios K."/>
            <person name="Ivanova N."/>
            <person name="Mavromatis K."/>
            <person name="Ovchinnikova G."/>
            <person name="Pati A."/>
            <person name="Chen A."/>
            <person name="Palaniappan K."/>
            <person name="Land M."/>
            <person name="Hauser L."/>
            <person name="Chang Y."/>
            <person name="Jeffries C."/>
            <person name="Lu M."/>
            <person name="Brettin T."/>
            <person name="Detter J."/>
            <person name="Goker M."/>
            <person name="Tindall B."/>
            <person name="Beck B."/>
            <person name="McDermott T."/>
            <person name="Woyke T."/>
            <person name="Bristow J."/>
            <person name="Eisen J."/>
            <person name="Markowitz V."/>
            <person name="Hugenholtz P."/>
            <person name="Kyrpides N."/>
            <person name="Klenk H."/>
            <person name="Cheng J."/>
        </authorList>
    </citation>
    <scope>NUCLEOTIDE SEQUENCE [LARGE SCALE GENOMIC DNA]</scope>
    <source>
        <strain evidence="17">ATCC BAA-798 / YNP1</strain>
    </source>
</reference>
<dbReference type="PANTHER" id="PTHR42995">
    <property type="entry name" value="ACETYL-COENZYME A CARBOXYLASE CARBOXYL TRANSFERASE SUBUNIT BETA, CHLOROPLASTIC"/>
    <property type="match status" value="1"/>
</dbReference>
<dbReference type="GO" id="GO:0016743">
    <property type="term" value="F:carboxyl- or carbamoyltransferase activity"/>
    <property type="evidence" value="ECO:0007669"/>
    <property type="project" value="UniProtKB-UniRule"/>
</dbReference>
<evidence type="ECO:0000256" key="6">
    <source>
        <dbReference type="ARBA" id="ARBA00022741"/>
    </source>
</evidence>
<dbReference type="GO" id="GO:0008270">
    <property type="term" value="F:zinc ion binding"/>
    <property type="evidence" value="ECO:0007669"/>
    <property type="project" value="UniProtKB-UniRule"/>
</dbReference>
<feature type="zinc finger region" description="C4-type" evidence="14">
    <location>
        <begin position="29"/>
        <end position="51"/>
    </location>
</feature>
<dbReference type="AlphaFoldDB" id="D1CD37"/>
<dbReference type="RefSeq" id="WP_012875734.1">
    <property type="nucleotide sequence ID" value="NC_013525.1"/>
</dbReference>
<feature type="binding site" evidence="14">
    <location>
        <position position="51"/>
    </location>
    <ligand>
        <name>Zn(2+)</name>
        <dbReference type="ChEBI" id="CHEBI:29105"/>
    </ligand>
</feature>
<accession>D1CD37</accession>
<evidence type="ECO:0000256" key="5">
    <source>
        <dbReference type="ARBA" id="ARBA00022723"/>
    </source>
</evidence>
<dbReference type="NCBIfam" id="TIGR00515">
    <property type="entry name" value="accD"/>
    <property type="match status" value="1"/>
</dbReference>
<proteinExistence type="inferred from homology"/>
<comment type="pathway">
    <text evidence="14">Lipid metabolism; malonyl-CoA biosynthesis; malonyl-CoA from acetyl-CoA: step 1/1.</text>
</comment>
<dbReference type="InterPro" id="IPR011762">
    <property type="entry name" value="COA_CT_N"/>
</dbReference>
<dbReference type="OrthoDB" id="9772975at2"/>
<protein>
    <recommendedName>
        <fullName evidence="14">Acetyl-coenzyme A carboxylase carboxyl transferase subunit beta</fullName>
        <shortName evidence="14">ACCase subunit beta</shortName>
        <shortName evidence="14">Acetyl-CoA carboxylase carboxyltransferase subunit beta</shortName>
        <ecNumber evidence="14">2.1.3.15</ecNumber>
    </recommendedName>
</protein>
<keyword evidence="17" id="KW-1185">Reference proteome</keyword>
<dbReference type="InterPro" id="IPR029045">
    <property type="entry name" value="ClpP/crotonase-like_dom_sf"/>
</dbReference>
<keyword evidence="6 14" id="KW-0547">Nucleotide-binding</keyword>
<evidence type="ECO:0000313" key="16">
    <source>
        <dbReference type="EMBL" id="ACZ42702.1"/>
    </source>
</evidence>
<dbReference type="eggNOG" id="COG0777">
    <property type="taxonomic scope" value="Bacteria"/>
</dbReference>
<dbReference type="PROSITE" id="PS50980">
    <property type="entry name" value="COA_CT_NTER"/>
    <property type="match status" value="1"/>
</dbReference>
<dbReference type="Pfam" id="PF01039">
    <property type="entry name" value="Carboxyl_trans"/>
    <property type="match status" value="1"/>
</dbReference>
<evidence type="ECO:0000259" key="15">
    <source>
        <dbReference type="PROSITE" id="PS50980"/>
    </source>
</evidence>
<comment type="subcellular location">
    <subcellularLocation>
        <location evidence="1 14">Cytoplasm</location>
    </subcellularLocation>
</comment>
<dbReference type="Proteomes" id="UP000000323">
    <property type="component" value="Chromosome 1"/>
</dbReference>
<feature type="binding site" evidence="14">
    <location>
        <position position="32"/>
    </location>
    <ligand>
        <name>Zn(2+)</name>
        <dbReference type="ChEBI" id="CHEBI:29105"/>
    </ligand>
</feature>
<keyword evidence="2 14" id="KW-0963">Cytoplasm</keyword>
<keyword evidence="9 14" id="KW-0862">Zinc</keyword>
<feature type="binding site" evidence="14">
    <location>
        <position position="29"/>
    </location>
    <ligand>
        <name>Zn(2+)</name>
        <dbReference type="ChEBI" id="CHEBI:29105"/>
    </ligand>
</feature>
<sequence>MRDFFRRHSPTFHPAQENRDIPDDLWVKCTKCKELLYHRELENNEMVCPRCGHHFRLRVHQRVRYLVDEGSFEEQFACIFPDDPLGFEANGETYLGKVREKQRETGIADAMVVGTAKIEGHPLVLAVSDFSFMGASMGSVYGEKLVRAVGLALQRQLPILTVSSSGGARMQEGIFSLMQMAKTVAAFAELGRRGLPHISLLTDPCFGGVTASYAMTADVILAEPKALIGFAGPRVIEQITRQKLPPGFQTAEFCLEHGMIDMVVPRRDLRPVIGNLLTIFDREGS</sequence>
<evidence type="ECO:0000256" key="2">
    <source>
        <dbReference type="ARBA" id="ARBA00022490"/>
    </source>
</evidence>
<keyword evidence="10 14" id="KW-0067">ATP-binding</keyword>
<dbReference type="PANTHER" id="PTHR42995:SF5">
    <property type="entry name" value="ACETYL-COENZYME A CARBOXYLASE CARBOXYL TRANSFERASE SUBUNIT BETA, CHLOROPLASTIC"/>
    <property type="match status" value="1"/>
</dbReference>
<dbReference type="STRING" id="525904.Tter_1796"/>
<evidence type="ECO:0000256" key="8">
    <source>
        <dbReference type="ARBA" id="ARBA00022832"/>
    </source>
</evidence>
<dbReference type="UniPathway" id="UPA00655">
    <property type="reaction ID" value="UER00711"/>
</dbReference>
<comment type="catalytic activity">
    <reaction evidence="14">
        <text>N(6)-carboxybiotinyl-L-lysyl-[protein] + acetyl-CoA = N(6)-biotinyl-L-lysyl-[protein] + malonyl-CoA</text>
        <dbReference type="Rhea" id="RHEA:54728"/>
        <dbReference type="Rhea" id="RHEA-COMP:10505"/>
        <dbReference type="Rhea" id="RHEA-COMP:10506"/>
        <dbReference type="ChEBI" id="CHEBI:57288"/>
        <dbReference type="ChEBI" id="CHEBI:57384"/>
        <dbReference type="ChEBI" id="CHEBI:83144"/>
        <dbReference type="ChEBI" id="CHEBI:83145"/>
        <dbReference type="EC" id="2.1.3.15"/>
    </reaction>
</comment>
<keyword evidence="11 14" id="KW-0443">Lipid metabolism</keyword>
<comment type="similarity">
    <text evidence="14">Belongs to the AccD/PCCB family.</text>
</comment>
<dbReference type="KEGG" id="ttr:Tter_1796"/>
<evidence type="ECO:0000256" key="12">
    <source>
        <dbReference type="ARBA" id="ARBA00023160"/>
    </source>
</evidence>
<organism evidence="16 17">
    <name type="scientific">Thermobaculum terrenum (strain ATCC BAA-798 / CCMEE 7001 / YNP1)</name>
    <dbReference type="NCBI Taxonomy" id="525904"/>
    <lineage>
        <taxon>Bacteria</taxon>
        <taxon>Bacillati</taxon>
        <taxon>Chloroflexota</taxon>
        <taxon>Chloroflexia</taxon>
        <taxon>Candidatus Thermobaculales</taxon>
        <taxon>Candidatus Thermobaculaceae</taxon>
        <taxon>Thermobaculum</taxon>
    </lineage>
</organism>
<gene>
    <name evidence="14" type="primary">accD</name>
    <name evidence="16" type="ordered locus">Tter_1796</name>
</gene>
<evidence type="ECO:0000256" key="13">
    <source>
        <dbReference type="ARBA" id="ARBA00025280"/>
    </source>
</evidence>
<evidence type="ECO:0000313" key="17">
    <source>
        <dbReference type="Proteomes" id="UP000000323"/>
    </source>
</evidence>
<keyword evidence="5 14" id="KW-0479">Metal-binding</keyword>
<dbReference type="HAMAP" id="MF_01395">
    <property type="entry name" value="AcetylCoA_CT_beta"/>
    <property type="match status" value="1"/>
</dbReference>
<dbReference type="EC" id="2.1.3.15" evidence="14"/>
<evidence type="ECO:0000256" key="11">
    <source>
        <dbReference type="ARBA" id="ARBA00023098"/>
    </source>
</evidence>
<evidence type="ECO:0000256" key="14">
    <source>
        <dbReference type="HAMAP-Rule" id="MF_01395"/>
    </source>
</evidence>
<dbReference type="GO" id="GO:2001295">
    <property type="term" value="P:malonyl-CoA biosynthetic process"/>
    <property type="evidence" value="ECO:0007669"/>
    <property type="project" value="UniProtKB-UniRule"/>
</dbReference>
<dbReference type="Gene3D" id="3.90.226.10">
    <property type="entry name" value="2-enoyl-CoA Hydratase, Chain A, domain 1"/>
    <property type="match status" value="1"/>
</dbReference>
<dbReference type="PRINTS" id="PR01070">
    <property type="entry name" value="ACCCTRFRASEB"/>
</dbReference>
<keyword evidence="12 14" id="KW-0275">Fatty acid biosynthesis</keyword>
<dbReference type="InterPro" id="IPR041010">
    <property type="entry name" value="Znf-ACC"/>
</dbReference>
<evidence type="ECO:0000256" key="4">
    <source>
        <dbReference type="ARBA" id="ARBA00022679"/>
    </source>
</evidence>
<dbReference type="HOGENOM" id="CLU_015486_1_1_0"/>
<dbReference type="InterPro" id="IPR000438">
    <property type="entry name" value="Acetyl_CoA_COase_Trfase_b_su"/>
</dbReference>